<dbReference type="PANTHER" id="PTHR21439">
    <property type="entry name" value="OXIDORED-NITRO DOMAIN-CONTAINING PROTEIN"/>
    <property type="match status" value="1"/>
</dbReference>
<dbReference type="Pfam" id="PF10188">
    <property type="entry name" value="Oscp1"/>
    <property type="match status" value="1"/>
</dbReference>
<reference evidence="2 3" key="1">
    <citation type="journal article" date="2024" name="Nat. Commun.">
        <title>Phylogenomics reveals the evolutionary origins of lichenization in chlorophyte algae.</title>
        <authorList>
            <person name="Puginier C."/>
            <person name="Libourel C."/>
            <person name="Otte J."/>
            <person name="Skaloud P."/>
            <person name="Haon M."/>
            <person name="Grisel S."/>
            <person name="Petersen M."/>
            <person name="Berrin J.G."/>
            <person name="Delaux P.M."/>
            <person name="Dal Grande F."/>
            <person name="Keller J."/>
        </authorList>
    </citation>
    <scope>NUCLEOTIDE SEQUENCE [LARGE SCALE GENOMIC DNA]</scope>
    <source>
        <strain evidence="2 3">SAG 2043</strain>
    </source>
</reference>
<keyword evidence="3" id="KW-1185">Reference proteome</keyword>
<dbReference type="AlphaFoldDB" id="A0AAW1PD37"/>
<gene>
    <name evidence="2" type="ORF">WJX72_003504</name>
</gene>
<feature type="compositionally biased region" description="Low complexity" evidence="1">
    <location>
        <begin position="260"/>
        <end position="276"/>
    </location>
</feature>
<evidence type="ECO:0000313" key="3">
    <source>
        <dbReference type="Proteomes" id="UP001489004"/>
    </source>
</evidence>
<dbReference type="InterPro" id="IPR019332">
    <property type="entry name" value="OSCP1"/>
</dbReference>
<name>A0AAW1PD37_9CHLO</name>
<organism evidence="2 3">
    <name type="scientific">[Myrmecia] bisecta</name>
    <dbReference type="NCBI Taxonomy" id="41462"/>
    <lineage>
        <taxon>Eukaryota</taxon>
        <taxon>Viridiplantae</taxon>
        <taxon>Chlorophyta</taxon>
        <taxon>core chlorophytes</taxon>
        <taxon>Trebouxiophyceae</taxon>
        <taxon>Trebouxiales</taxon>
        <taxon>Trebouxiaceae</taxon>
        <taxon>Myrmecia</taxon>
    </lineage>
</organism>
<accession>A0AAW1PD37</accession>
<proteinExistence type="predicted"/>
<dbReference type="PANTHER" id="PTHR21439:SF0">
    <property type="entry name" value="PROTEIN OSCP1"/>
    <property type="match status" value="1"/>
</dbReference>
<comment type="caution">
    <text evidence="2">The sequence shown here is derived from an EMBL/GenBank/DDBJ whole genome shotgun (WGS) entry which is preliminary data.</text>
</comment>
<evidence type="ECO:0000313" key="2">
    <source>
        <dbReference type="EMBL" id="KAK9806807.1"/>
    </source>
</evidence>
<feature type="region of interest" description="Disordered" evidence="1">
    <location>
        <begin position="246"/>
        <end position="276"/>
    </location>
</feature>
<feature type="region of interest" description="Disordered" evidence="1">
    <location>
        <begin position="388"/>
        <end position="409"/>
    </location>
</feature>
<evidence type="ECO:0000256" key="1">
    <source>
        <dbReference type="SAM" id="MobiDB-lite"/>
    </source>
</evidence>
<dbReference type="Proteomes" id="UP001489004">
    <property type="component" value="Unassembled WGS sequence"/>
</dbReference>
<protein>
    <submittedName>
        <fullName evidence="2">Uncharacterized protein</fullName>
    </submittedName>
</protein>
<dbReference type="GO" id="GO:0005737">
    <property type="term" value="C:cytoplasm"/>
    <property type="evidence" value="ECO:0007669"/>
    <property type="project" value="TreeGrafter"/>
</dbReference>
<dbReference type="GO" id="GO:0005886">
    <property type="term" value="C:plasma membrane"/>
    <property type="evidence" value="ECO:0007669"/>
    <property type="project" value="TreeGrafter"/>
</dbReference>
<sequence length="409" mass="43820">MSLIAMPLVVANLGAEMLYILDQRLKAQCIADDKASKVLDDVVKGWVDNRFIEELFKPQEVYSLASTRLVMERLAHSSIMRLSPTSMDKLYDLMVMGVKYQLLCCRKAQELLQVTVTHLHTVKALVTDPSIVDSMDLVEARVLSLYESLPYGQWALLRQTLCRFFQDRRVKVSLFLQEGIQTPAGRIILPQPVSDGSTPAVGTVHRFNSDGRLAEESSLEVAAVQGEPADFFQHPSALGANLYDRDRQKASPPAGRHSDPASTATPASEPAAASSAPPAQIIPDLLASANGTSAAQPAPPEAAAGRSGVRELNLLASLVKPHSTQASNFKLTLFDDEPSTSAASPLKASPAKAETQTFGRAGKNEEYLHNEASGLASVIEGISLAPAGKGTLSAGDESDSLLDLMDSVS</sequence>
<dbReference type="EMBL" id="JALJOR010000013">
    <property type="protein sequence ID" value="KAK9806807.1"/>
    <property type="molecule type" value="Genomic_DNA"/>
</dbReference>